<keyword evidence="1" id="KW-0946">Virion</keyword>
<sequence length="155" mass="17195">MAAKRKIETAMGGNPFTGISAVIGSNAYDMLTSHALVRDAYNLWAANQSSFGDNDYRRRGFPYGGILWIEASDVVGGRKLVDDDKGHLYPTGPGIWKMYHAPANWVETVNTRGLPFYARMDERGRGRGYDLEVQSNPLTICMFPEALVELTFKAA</sequence>
<organism evidence="3">
    <name type="scientific">Caudovirales sp. ctcLF7</name>
    <dbReference type="NCBI Taxonomy" id="2825768"/>
    <lineage>
        <taxon>Viruses</taxon>
        <taxon>Duplodnaviria</taxon>
        <taxon>Heunggongvirae</taxon>
        <taxon>Uroviricota</taxon>
        <taxon>Caudoviricetes</taxon>
    </lineage>
</organism>
<dbReference type="EMBL" id="BK015511">
    <property type="protein sequence ID" value="DAE10461.1"/>
    <property type="molecule type" value="Genomic_DNA"/>
</dbReference>
<keyword evidence="1" id="KW-0167">Capsid protein</keyword>
<accession>A0A8S5PVI7</accession>
<dbReference type="GO" id="GO:0019028">
    <property type="term" value="C:viral capsid"/>
    <property type="evidence" value="ECO:0007669"/>
    <property type="project" value="UniProtKB-KW"/>
</dbReference>
<protein>
    <submittedName>
        <fullName evidence="3">Major capsid protein</fullName>
    </submittedName>
</protein>
<dbReference type="Pfam" id="PF03864">
    <property type="entry name" value="Phage_cap_E"/>
    <property type="match status" value="1"/>
</dbReference>
<evidence type="ECO:0000313" key="3">
    <source>
        <dbReference type="EMBL" id="DAE10461.1"/>
    </source>
</evidence>
<keyword evidence="2" id="KW-1035">Host cytoplasm</keyword>
<reference evidence="3" key="1">
    <citation type="journal article" date="2021" name="Proc. Natl. Acad. Sci. U.S.A.">
        <title>A Catalog of Tens of Thousands of Viruses from Human Metagenomes Reveals Hidden Associations with Chronic Diseases.</title>
        <authorList>
            <person name="Tisza M.J."/>
            <person name="Buck C.B."/>
        </authorList>
    </citation>
    <scope>NUCLEOTIDE SEQUENCE</scope>
    <source>
        <strain evidence="3">CtcLF7</strain>
    </source>
</reference>
<proteinExistence type="predicted"/>
<dbReference type="InterPro" id="IPR005564">
    <property type="entry name" value="Major_capsid_GpE"/>
</dbReference>
<evidence type="ECO:0000256" key="2">
    <source>
        <dbReference type="ARBA" id="ARBA00023200"/>
    </source>
</evidence>
<evidence type="ECO:0000256" key="1">
    <source>
        <dbReference type="ARBA" id="ARBA00022561"/>
    </source>
</evidence>
<name>A0A8S5PVI7_9CAUD</name>